<keyword evidence="3" id="KW-0863">Zinc-finger</keyword>
<dbReference type="EnsemblProtists" id="EOD19567">
    <property type="protein sequence ID" value="EOD19567"/>
    <property type="gene ID" value="EMIHUDRAFT_209166"/>
</dbReference>
<keyword evidence="2 12" id="KW-0547">Nucleotide-binding</keyword>
<dbReference type="STRING" id="2903.R1CB59"/>
<accession>A0A0D3J7T2</accession>
<dbReference type="GO" id="GO:0008270">
    <property type="term" value="F:zinc ion binding"/>
    <property type="evidence" value="ECO:0007669"/>
    <property type="project" value="UniProtKB-KW"/>
</dbReference>
<evidence type="ECO:0000256" key="9">
    <source>
        <dbReference type="ARBA" id="ARBA00034617"/>
    </source>
</evidence>
<dbReference type="GO" id="GO:0003677">
    <property type="term" value="F:DNA binding"/>
    <property type="evidence" value="ECO:0007669"/>
    <property type="project" value="InterPro"/>
</dbReference>
<dbReference type="Pfam" id="PF00580">
    <property type="entry name" value="UvrD-helicase"/>
    <property type="match status" value="2"/>
</dbReference>
<evidence type="ECO:0000256" key="3">
    <source>
        <dbReference type="ARBA" id="ARBA00022771"/>
    </source>
</evidence>
<dbReference type="GO" id="GO:0005524">
    <property type="term" value="F:ATP binding"/>
    <property type="evidence" value="ECO:0007669"/>
    <property type="project" value="UniProtKB-UniRule"/>
</dbReference>
<sequence>MSQTVVFSQGMLEALAVMRSDDAWEAIEAAAPQPRLKVEGEAAMAAARQKLIGELDALPRDSLAHVFAGFLRTVDGFAAFAAQSELACAELDLVRGHDYLKNDLFLAVVRAVQQGRVVGILFGTPCSSFSEARHNKSDDPRYACCKPLRLNRANLVDRSGLSPKERAEAGICRPSVCAALEHSRNLLGTFPQVAMHDELRYYCGPDRVALNLHPEVVALIAATGAKILHVAQCRFGGKFQKVTMLIVSPRVYEALKSKGITQENQLYQCWWQPDKGCHLRASLGRPAGAISRRRRRLPAAAVATAAAASAASARFCAGKTKTMVARAEHLCSAGTSCMLLVFARKAAEELRRRLCARRLSGVEVLTLHKWALSLLRRRMPLRVLPEAEAKALTVVAASKVAPRPPQVKDGDILALLQRAERRPATIPPDDWLLRVREMFDRLCTSAGAVLLGAVFRLAAELLQRDGRLLAEVQSEVRHVLVDEAQDLDAAQLALLELLRAGSSPVGITAVGDPRQAIFGWRGAAPGTIVAFADAVLGSTQESAVKAHRDGGEAVELHAAKTPDAEMALIAKLVQSLHTDGAPFDHIAILFRTNAPARSLEEYLQKESIPVSRLTAPEASARTCCAALLSLLRLVSDENDNAAFLAVLCAAPDRSRPRADDLSALEKEASSRSISFWDAVGDGGLALEISTARLLVNKLQTALQTQRPSELLHNAVYQAQQRKPIVDNQGRYELRQHEGEAEGDVPPKELLATFLEKVAEEEERRGAGGGVEVTTMHAAKGREWRCVIVANLTEGQMPLAEADEEEERRLLYVACTRAKDRLVLTHPRSEQLSRFLSADREGNDILLCDWRGCKAGWHMQCLSPPLREVPEGQWLCPAHDPRRASSLPARPAKRPRLATGAGSSSGAGSSAGAVASAANSATSQSSDGPCASVPSPPQSLLHQRVRVWWSEERKWFSGKVVNYRAVLERRTRRARHRYSVKYDDGDSREHFLGNDEPEFESWQILP</sequence>
<keyword evidence="6" id="KW-0862">Zinc</keyword>
<feature type="domain" description="UvrD-like helicase ATP-binding" evidence="14">
    <location>
        <begin position="292"/>
        <end position="550"/>
    </location>
</feature>
<dbReference type="InterPro" id="IPR019787">
    <property type="entry name" value="Znf_PHD-finger"/>
</dbReference>
<dbReference type="EC" id="5.6.2.4" evidence="10"/>
<dbReference type="SUPFAM" id="SSF57903">
    <property type="entry name" value="FYVE/PHD zinc finger"/>
    <property type="match status" value="1"/>
</dbReference>
<dbReference type="GO" id="GO:0005634">
    <property type="term" value="C:nucleus"/>
    <property type="evidence" value="ECO:0007669"/>
    <property type="project" value="TreeGrafter"/>
</dbReference>
<dbReference type="CDD" id="cd20404">
    <property type="entry name" value="Tudor_Agenet_AtEML-like"/>
    <property type="match status" value="1"/>
</dbReference>
<evidence type="ECO:0000256" key="11">
    <source>
        <dbReference type="ARBA" id="ARBA00048988"/>
    </source>
</evidence>
<reference evidence="17" key="1">
    <citation type="journal article" date="2013" name="Nature">
        <title>Pan genome of the phytoplankton Emiliania underpins its global distribution.</title>
        <authorList>
            <person name="Read B.A."/>
            <person name="Kegel J."/>
            <person name="Klute M.J."/>
            <person name="Kuo A."/>
            <person name="Lefebvre S.C."/>
            <person name="Maumus F."/>
            <person name="Mayer C."/>
            <person name="Miller J."/>
            <person name="Monier A."/>
            <person name="Salamov A."/>
            <person name="Young J."/>
            <person name="Aguilar M."/>
            <person name="Claverie J.M."/>
            <person name="Frickenhaus S."/>
            <person name="Gonzalez K."/>
            <person name="Herman E.K."/>
            <person name="Lin Y.C."/>
            <person name="Napier J."/>
            <person name="Ogata H."/>
            <person name="Sarno A.F."/>
            <person name="Shmutz J."/>
            <person name="Schroeder D."/>
            <person name="de Vargas C."/>
            <person name="Verret F."/>
            <person name="von Dassow P."/>
            <person name="Valentin K."/>
            <person name="Van de Peer Y."/>
            <person name="Wheeler G."/>
            <person name="Dacks J.B."/>
            <person name="Delwiche C.F."/>
            <person name="Dyhrman S.T."/>
            <person name="Glockner G."/>
            <person name="John U."/>
            <person name="Richards T."/>
            <person name="Worden A.Z."/>
            <person name="Zhang X."/>
            <person name="Grigoriev I.V."/>
            <person name="Allen A.E."/>
            <person name="Bidle K."/>
            <person name="Borodovsky M."/>
            <person name="Bowler C."/>
            <person name="Brownlee C."/>
            <person name="Cock J.M."/>
            <person name="Elias M."/>
            <person name="Gladyshev V.N."/>
            <person name="Groth M."/>
            <person name="Guda C."/>
            <person name="Hadaegh A."/>
            <person name="Iglesias-Rodriguez M.D."/>
            <person name="Jenkins J."/>
            <person name="Jones B.M."/>
            <person name="Lawson T."/>
            <person name="Leese F."/>
            <person name="Lindquist E."/>
            <person name="Lobanov A."/>
            <person name="Lomsadze A."/>
            <person name="Malik S.B."/>
            <person name="Marsh M.E."/>
            <person name="Mackinder L."/>
            <person name="Mock T."/>
            <person name="Mueller-Roeber B."/>
            <person name="Pagarete A."/>
            <person name="Parker M."/>
            <person name="Probert I."/>
            <person name="Quesneville H."/>
            <person name="Raines C."/>
            <person name="Rensing S.A."/>
            <person name="Riano-Pachon D.M."/>
            <person name="Richier S."/>
            <person name="Rokitta S."/>
            <person name="Shiraiwa Y."/>
            <person name="Soanes D.M."/>
            <person name="van der Giezen M."/>
            <person name="Wahlund T.M."/>
            <person name="Williams B."/>
            <person name="Wilson W."/>
            <person name="Wolfe G."/>
            <person name="Wurch L.L."/>
        </authorList>
    </citation>
    <scope>NUCLEOTIDE SEQUENCE</scope>
</reference>
<dbReference type="Proteomes" id="UP000013827">
    <property type="component" value="Unassembled WGS sequence"/>
</dbReference>
<comment type="catalytic activity">
    <reaction evidence="11">
        <text>ATP + H2O = ADP + phosphate + H(+)</text>
        <dbReference type="Rhea" id="RHEA:13065"/>
        <dbReference type="ChEBI" id="CHEBI:15377"/>
        <dbReference type="ChEBI" id="CHEBI:15378"/>
        <dbReference type="ChEBI" id="CHEBI:30616"/>
        <dbReference type="ChEBI" id="CHEBI:43474"/>
        <dbReference type="ChEBI" id="CHEBI:456216"/>
        <dbReference type="EC" id="5.6.2.4"/>
    </reaction>
</comment>
<evidence type="ECO:0000259" key="15">
    <source>
        <dbReference type="PROSITE" id="PS51217"/>
    </source>
</evidence>
<dbReference type="Gene3D" id="3.30.40.10">
    <property type="entry name" value="Zinc/RING finger domain, C3HC4 (zinc finger)"/>
    <property type="match status" value="1"/>
</dbReference>
<dbReference type="InterPro" id="IPR013083">
    <property type="entry name" value="Znf_RING/FYVE/PHD"/>
</dbReference>
<keyword evidence="4 12" id="KW-0378">Hydrolase</keyword>
<evidence type="ECO:0000259" key="14">
    <source>
        <dbReference type="PROSITE" id="PS51198"/>
    </source>
</evidence>
<dbReference type="GO" id="GO:0043138">
    <property type="term" value="F:3'-5' DNA helicase activity"/>
    <property type="evidence" value="ECO:0007669"/>
    <property type="project" value="UniProtKB-EC"/>
</dbReference>
<dbReference type="GeneID" id="17265068"/>
<dbReference type="Pfam" id="PF00628">
    <property type="entry name" value="PHD"/>
    <property type="match status" value="1"/>
</dbReference>
<dbReference type="InterPro" id="IPR000212">
    <property type="entry name" value="DNA_helicase_UvrD/REP"/>
</dbReference>
<keyword evidence="8" id="KW-0413">Isomerase</keyword>
<dbReference type="Gene3D" id="1.10.486.10">
    <property type="entry name" value="PCRA, domain 4"/>
    <property type="match status" value="1"/>
</dbReference>
<dbReference type="SUPFAM" id="SSF52540">
    <property type="entry name" value="P-loop containing nucleoside triphosphate hydrolases"/>
    <property type="match status" value="1"/>
</dbReference>
<evidence type="ECO:0000256" key="10">
    <source>
        <dbReference type="ARBA" id="ARBA00034808"/>
    </source>
</evidence>
<evidence type="ECO:0000256" key="13">
    <source>
        <dbReference type="SAM" id="MobiDB-lite"/>
    </source>
</evidence>
<name>A0A0D3J7T2_EMIH1</name>
<dbReference type="Pfam" id="PF13361">
    <property type="entry name" value="UvrD_C"/>
    <property type="match status" value="1"/>
</dbReference>
<dbReference type="InterPro" id="IPR014017">
    <property type="entry name" value="DNA_helicase_UvrD-like_C"/>
</dbReference>
<organism evidence="16 17">
    <name type="scientific">Emiliania huxleyi (strain CCMP1516)</name>
    <dbReference type="NCBI Taxonomy" id="280463"/>
    <lineage>
        <taxon>Eukaryota</taxon>
        <taxon>Haptista</taxon>
        <taxon>Haptophyta</taxon>
        <taxon>Prymnesiophyceae</taxon>
        <taxon>Isochrysidales</taxon>
        <taxon>Noelaerhabdaceae</taxon>
        <taxon>Emiliania</taxon>
    </lineage>
</organism>
<keyword evidence="1" id="KW-0479">Metal-binding</keyword>
<feature type="region of interest" description="Disordered" evidence="13">
    <location>
        <begin position="879"/>
        <end position="910"/>
    </location>
</feature>
<evidence type="ECO:0000256" key="12">
    <source>
        <dbReference type="PROSITE-ProRule" id="PRU00560"/>
    </source>
</evidence>
<feature type="binding site" evidence="12">
    <location>
        <begin position="313"/>
        <end position="320"/>
    </location>
    <ligand>
        <name>ATP</name>
        <dbReference type="ChEBI" id="CHEBI:30616"/>
    </ligand>
</feature>
<feature type="compositionally biased region" description="Low complexity" evidence="13">
    <location>
        <begin position="897"/>
        <end position="910"/>
    </location>
</feature>
<feature type="region of interest" description="Disordered" evidence="13">
    <location>
        <begin position="917"/>
        <end position="936"/>
    </location>
</feature>
<dbReference type="InterPro" id="IPR011011">
    <property type="entry name" value="Znf_FYVE_PHD"/>
</dbReference>
<dbReference type="Gene3D" id="2.30.30.140">
    <property type="match status" value="1"/>
</dbReference>
<dbReference type="PANTHER" id="PTHR11070">
    <property type="entry name" value="UVRD / RECB / PCRA DNA HELICASE FAMILY MEMBER"/>
    <property type="match status" value="1"/>
</dbReference>
<dbReference type="InterPro" id="IPR014016">
    <property type="entry name" value="UvrD-like_ATP-bd"/>
</dbReference>
<evidence type="ECO:0000256" key="5">
    <source>
        <dbReference type="ARBA" id="ARBA00022806"/>
    </source>
</evidence>
<evidence type="ECO:0000313" key="16">
    <source>
        <dbReference type="EnsemblProtists" id="EOD19567"/>
    </source>
</evidence>
<dbReference type="RefSeq" id="XP_005771996.1">
    <property type="nucleotide sequence ID" value="XM_005771939.1"/>
</dbReference>
<evidence type="ECO:0000256" key="7">
    <source>
        <dbReference type="ARBA" id="ARBA00022840"/>
    </source>
</evidence>
<evidence type="ECO:0000256" key="8">
    <source>
        <dbReference type="ARBA" id="ARBA00023235"/>
    </source>
</evidence>
<keyword evidence="7 12" id="KW-0067">ATP-binding</keyword>
<dbReference type="AlphaFoldDB" id="A0A0D3J7T2"/>
<dbReference type="PaxDb" id="2903-EOD19567"/>
<dbReference type="GO" id="GO:0016787">
    <property type="term" value="F:hydrolase activity"/>
    <property type="evidence" value="ECO:0007669"/>
    <property type="project" value="UniProtKB-UniRule"/>
</dbReference>
<dbReference type="PANTHER" id="PTHR11070:SF2">
    <property type="entry name" value="ATP-DEPENDENT DNA HELICASE SRS2"/>
    <property type="match status" value="1"/>
</dbReference>
<dbReference type="Gene3D" id="1.10.3170.10">
    <property type="entry name" value="Recbcd, chain B, domain 2"/>
    <property type="match status" value="1"/>
</dbReference>
<proteinExistence type="predicted"/>
<dbReference type="SMART" id="SM00249">
    <property type="entry name" value="PHD"/>
    <property type="match status" value="1"/>
</dbReference>
<dbReference type="Gene3D" id="3.40.50.300">
    <property type="entry name" value="P-loop containing nucleotide triphosphate hydrolases"/>
    <property type="match status" value="2"/>
</dbReference>
<dbReference type="PROSITE" id="PS51198">
    <property type="entry name" value="UVRD_HELICASE_ATP_BIND"/>
    <property type="match status" value="1"/>
</dbReference>
<evidence type="ECO:0000256" key="2">
    <source>
        <dbReference type="ARBA" id="ARBA00022741"/>
    </source>
</evidence>
<dbReference type="InterPro" id="IPR001965">
    <property type="entry name" value="Znf_PHD"/>
</dbReference>
<dbReference type="InterPro" id="IPR027417">
    <property type="entry name" value="P-loop_NTPase"/>
</dbReference>
<reference evidence="16" key="2">
    <citation type="submission" date="2024-10" db="UniProtKB">
        <authorList>
            <consortium name="EnsemblProtists"/>
        </authorList>
    </citation>
    <scope>IDENTIFICATION</scope>
</reference>
<feature type="domain" description="UvrD-like helicase C-terminal" evidence="15">
    <location>
        <begin position="526"/>
        <end position="780"/>
    </location>
</feature>
<dbReference type="PROSITE" id="PS51217">
    <property type="entry name" value="UVRD_HELICASE_CTER"/>
    <property type="match status" value="1"/>
</dbReference>
<keyword evidence="5 12" id="KW-0347">Helicase</keyword>
<protein>
    <recommendedName>
        <fullName evidence="10">DNA 3'-5' helicase</fullName>
        <ecNumber evidence="10">5.6.2.4</ecNumber>
    </recommendedName>
</protein>
<evidence type="ECO:0000256" key="4">
    <source>
        <dbReference type="ARBA" id="ARBA00022801"/>
    </source>
</evidence>
<evidence type="ECO:0000313" key="17">
    <source>
        <dbReference type="Proteomes" id="UP000013827"/>
    </source>
</evidence>
<dbReference type="HOGENOM" id="CLU_298865_0_0_1"/>
<evidence type="ECO:0000256" key="6">
    <source>
        <dbReference type="ARBA" id="ARBA00022833"/>
    </source>
</evidence>
<evidence type="ECO:0000256" key="1">
    <source>
        <dbReference type="ARBA" id="ARBA00022723"/>
    </source>
</evidence>
<dbReference type="GO" id="GO:0000725">
    <property type="term" value="P:recombinational repair"/>
    <property type="evidence" value="ECO:0007669"/>
    <property type="project" value="TreeGrafter"/>
</dbReference>
<dbReference type="eggNOG" id="KOG2108">
    <property type="taxonomic scope" value="Eukaryota"/>
</dbReference>
<comment type="catalytic activity">
    <reaction evidence="9">
        <text>Couples ATP hydrolysis with the unwinding of duplex DNA by translocating in the 3'-5' direction.</text>
        <dbReference type="EC" id="5.6.2.4"/>
    </reaction>
</comment>
<keyword evidence="17" id="KW-1185">Reference proteome</keyword>
<dbReference type="KEGG" id="ehx:EMIHUDRAFT_209166"/>